<gene>
    <name evidence="3" type="ORF">J2S07_002943</name>
</gene>
<comment type="similarity">
    <text evidence="1">Belongs to the 4-hydroxybenzoyl-CoA thioesterase family.</text>
</comment>
<organism evidence="3 4">
    <name type="scientific">Anoxybacillus andreesenii</name>
    <dbReference type="NCBI Taxonomy" id="1325932"/>
    <lineage>
        <taxon>Bacteria</taxon>
        <taxon>Bacillati</taxon>
        <taxon>Bacillota</taxon>
        <taxon>Bacilli</taxon>
        <taxon>Bacillales</taxon>
        <taxon>Anoxybacillaceae</taxon>
        <taxon>Anoxybacillus</taxon>
    </lineage>
</organism>
<name>A0ABT9V6P1_9BACL</name>
<dbReference type="Proteomes" id="UP001231362">
    <property type="component" value="Unassembled WGS sequence"/>
</dbReference>
<dbReference type="InterPro" id="IPR050563">
    <property type="entry name" value="4-hydroxybenzoyl-CoA_TE"/>
</dbReference>
<evidence type="ECO:0000256" key="1">
    <source>
        <dbReference type="ARBA" id="ARBA00005953"/>
    </source>
</evidence>
<sequence length="132" mass="15697">MRTTIEIRVKEEDIDALGHVNYNKYISYSERAMGDWHKNAGLDWNEMSDRKIGTVFVNLNVNYIKEARLGEVLRVETIPLKLGTKSFVIQQEIYNERDEKITEFTKKFVMFDLERRQGMKVVDEIARHFHQE</sequence>
<dbReference type="GO" id="GO:0016787">
    <property type="term" value="F:hydrolase activity"/>
    <property type="evidence" value="ECO:0007669"/>
    <property type="project" value="UniProtKB-KW"/>
</dbReference>
<dbReference type="InterPro" id="IPR006684">
    <property type="entry name" value="YbgC/YbaW"/>
</dbReference>
<evidence type="ECO:0000256" key="2">
    <source>
        <dbReference type="ARBA" id="ARBA00022801"/>
    </source>
</evidence>
<keyword evidence="4" id="KW-1185">Reference proteome</keyword>
<protein>
    <submittedName>
        <fullName evidence="3">YbgC/YbaW family acyl-CoA thioester hydrolase</fullName>
    </submittedName>
</protein>
<comment type="caution">
    <text evidence="3">The sequence shown here is derived from an EMBL/GenBank/DDBJ whole genome shotgun (WGS) entry which is preliminary data.</text>
</comment>
<reference evidence="3 4" key="1">
    <citation type="submission" date="2023-07" db="EMBL/GenBank/DDBJ databases">
        <title>Genomic Encyclopedia of Type Strains, Phase IV (KMG-IV): sequencing the most valuable type-strain genomes for metagenomic binning, comparative biology and taxonomic classification.</title>
        <authorList>
            <person name="Goeker M."/>
        </authorList>
    </citation>
    <scope>NUCLEOTIDE SEQUENCE [LARGE SCALE GENOMIC DNA]</scope>
    <source>
        <strain evidence="3 4">DSM 23948</strain>
    </source>
</reference>
<dbReference type="PANTHER" id="PTHR31793:SF27">
    <property type="entry name" value="NOVEL THIOESTERASE SUPERFAMILY DOMAIN AND SAPOSIN A-TYPE DOMAIN CONTAINING PROTEIN (0610012H03RIK)"/>
    <property type="match status" value="1"/>
</dbReference>
<dbReference type="PANTHER" id="PTHR31793">
    <property type="entry name" value="4-HYDROXYBENZOYL-COA THIOESTERASE FAMILY MEMBER"/>
    <property type="match status" value="1"/>
</dbReference>
<dbReference type="Gene3D" id="3.10.129.10">
    <property type="entry name" value="Hotdog Thioesterase"/>
    <property type="match status" value="1"/>
</dbReference>
<dbReference type="CDD" id="cd00586">
    <property type="entry name" value="4HBT"/>
    <property type="match status" value="1"/>
</dbReference>
<evidence type="ECO:0000313" key="4">
    <source>
        <dbReference type="Proteomes" id="UP001231362"/>
    </source>
</evidence>
<dbReference type="SUPFAM" id="SSF54637">
    <property type="entry name" value="Thioesterase/thiol ester dehydrase-isomerase"/>
    <property type="match status" value="1"/>
</dbReference>
<dbReference type="Pfam" id="PF13279">
    <property type="entry name" value="4HBT_2"/>
    <property type="match status" value="1"/>
</dbReference>
<dbReference type="EMBL" id="JAUSTU010000014">
    <property type="protein sequence ID" value="MDQ0156622.1"/>
    <property type="molecule type" value="Genomic_DNA"/>
</dbReference>
<dbReference type="RefSeq" id="WP_307151130.1">
    <property type="nucleotide sequence ID" value="NZ_JAUSTU010000014.1"/>
</dbReference>
<keyword evidence="2 3" id="KW-0378">Hydrolase</keyword>
<dbReference type="InterPro" id="IPR029069">
    <property type="entry name" value="HotDog_dom_sf"/>
</dbReference>
<dbReference type="PIRSF" id="PIRSF003230">
    <property type="entry name" value="YbgC"/>
    <property type="match status" value="1"/>
</dbReference>
<proteinExistence type="inferred from homology"/>
<accession>A0ABT9V6P1</accession>
<evidence type="ECO:0000313" key="3">
    <source>
        <dbReference type="EMBL" id="MDQ0156622.1"/>
    </source>
</evidence>